<evidence type="ECO:0000256" key="1">
    <source>
        <dbReference type="ARBA" id="ARBA00004651"/>
    </source>
</evidence>
<keyword evidence="3" id="KW-1003">Cell membrane</keyword>
<keyword evidence="7 11" id="KW-0675">Receptor</keyword>
<dbReference type="Pfam" id="PF00060">
    <property type="entry name" value="Lig_chan"/>
    <property type="match status" value="1"/>
</dbReference>
<dbReference type="PANTHER" id="PTHR42643">
    <property type="entry name" value="IONOTROPIC RECEPTOR 20A-RELATED"/>
    <property type="match status" value="1"/>
</dbReference>
<dbReference type="GO" id="GO:0015276">
    <property type="term" value="F:ligand-gated monoatomic ion channel activity"/>
    <property type="evidence" value="ECO:0007669"/>
    <property type="project" value="InterPro"/>
</dbReference>
<accession>A0A5N5T7T8</accession>
<dbReference type="PANTHER" id="PTHR42643:SF33">
    <property type="entry name" value="GLUTAMATE RECEPTOR 2-LIKE PROTEIN"/>
    <property type="match status" value="1"/>
</dbReference>
<keyword evidence="5 9" id="KW-1133">Transmembrane helix</keyword>
<evidence type="ECO:0000256" key="7">
    <source>
        <dbReference type="ARBA" id="ARBA00023170"/>
    </source>
</evidence>
<evidence type="ECO:0000256" key="2">
    <source>
        <dbReference type="ARBA" id="ARBA00008685"/>
    </source>
</evidence>
<evidence type="ECO:0000259" key="10">
    <source>
        <dbReference type="Pfam" id="PF00060"/>
    </source>
</evidence>
<dbReference type="Proteomes" id="UP000326759">
    <property type="component" value="Unassembled WGS sequence"/>
</dbReference>
<keyword evidence="6 9" id="KW-0472">Membrane</keyword>
<feature type="transmembrane region" description="Helical" evidence="9">
    <location>
        <begin position="24"/>
        <end position="43"/>
    </location>
</feature>
<dbReference type="OrthoDB" id="6352103at2759"/>
<keyword evidence="4 9" id="KW-0812">Transmembrane</keyword>
<evidence type="ECO:0000256" key="5">
    <source>
        <dbReference type="ARBA" id="ARBA00022989"/>
    </source>
</evidence>
<protein>
    <submittedName>
        <fullName evidence="11">Glutamate receptor ionotropic, delta-1</fullName>
    </submittedName>
</protein>
<keyword evidence="12" id="KW-1185">Reference proteome</keyword>
<evidence type="ECO:0000313" key="11">
    <source>
        <dbReference type="EMBL" id="KAB7502108.1"/>
    </source>
</evidence>
<sequence>MAIWIFASLSLAFASTPELKRSYGIYFFILFGALTNQGCEIVPSGIQGRIIFITFFLMCVVLYATYTALITTHFTIESYRPINSLREALDSGFRITVVRGTFQHEIFLEVNSEENIEIRKTFQENPYLLPSTPEEAIENTYDKMTLFVYDGSVLQSVISDNCSLRLQPPSLFQGFEHLPIVKGFKFKEIFNRRIVRLMATGNMKKLAMKWYDKNQNCLPPANV</sequence>
<dbReference type="AlphaFoldDB" id="A0A5N5T7T8"/>
<evidence type="ECO:0000256" key="9">
    <source>
        <dbReference type="SAM" id="Phobius"/>
    </source>
</evidence>
<feature type="non-terminal residue" evidence="11">
    <location>
        <position position="223"/>
    </location>
</feature>
<feature type="transmembrane region" description="Helical" evidence="9">
    <location>
        <begin position="50"/>
        <end position="76"/>
    </location>
</feature>
<dbReference type="Gene3D" id="1.10.287.70">
    <property type="match status" value="1"/>
</dbReference>
<dbReference type="GO" id="GO:0050906">
    <property type="term" value="P:detection of stimulus involved in sensory perception"/>
    <property type="evidence" value="ECO:0007669"/>
    <property type="project" value="UniProtKB-ARBA"/>
</dbReference>
<name>A0A5N5T7T8_9CRUS</name>
<dbReference type="GO" id="GO:0005886">
    <property type="term" value="C:plasma membrane"/>
    <property type="evidence" value="ECO:0007669"/>
    <property type="project" value="UniProtKB-SubCell"/>
</dbReference>
<dbReference type="EMBL" id="SEYY01008539">
    <property type="protein sequence ID" value="KAB7502108.1"/>
    <property type="molecule type" value="Genomic_DNA"/>
</dbReference>
<proteinExistence type="inferred from homology"/>
<feature type="domain" description="Ionotropic glutamate receptor C-terminal" evidence="10">
    <location>
        <begin position="4"/>
        <end position="87"/>
    </location>
</feature>
<dbReference type="InterPro" id="IPR052192">
    <property type="entry name" value="Insect_Ionotropic_Sensory_Rcpt"/>
</dbReference>
<comment type="subcellular location">
    <subcellularLocation>
        <location evidence="1">Cell membrane</location>
        <topology evidence="1">Multi-pass membrane protein</topology>
    </subcellularLocation>
</comment>
<comment type="similarity">
    <text evidence="2">Belongs to the glutamate-gated ion channel (TC 1.A.10.1) family.</text>
</comment>
<evidence type="ECO:0000256" key="3">
    <source>
        <dbReference type="ARBA" id="ARBA00022475"/>
    </source>
</evidence>
<dbReference type="SUPFAM" id="SSF53850">
    <property type="entry name" value="Periplasmic binding protein-like II"/>
    <property type="match status" value="1"/>
</dbReference>
<evidence type="ECO:0000256" key="4">
    <source>
        <dbReference type="ARBA" id="ARBA00022692"/>
    </source>
</evidence>
<organism evidence="11 12">
    <name type="scientific">Armadillidium nasatum</name>
    <dbReference type="NCBI Taxonomy" id="96803"/>
    <lineage>
        <taxon>Eukaryota</taxon>
        <taxon>Metazoa</taxon>
        <taxon>Ecdysozoa</taxon>
        <taxon>Arthropoda</taxon>
        <taxon>Crustacea</taxon>
        <taxon>Multicrustacea</taxon>
        <taxon>Malacostraca</taxon>
        <taxon>Eumalacostraca</taxon>
        <taxon>Peracarida</taxon>
        <taxon>Isopoda</taxon>
        <taxon>Oniscidea</taxon>
        <taxon>Crinocheta</taxon>
        <taxon>Armadillidiidae</taxon>
        <taxon>Armadillidium</taxon>
    </lineage>
</organism>
<evidence type="ECO:0000256" key="6">
    <source>
        <dbReference type="ARBA" id="ARBA00023136"/>
    </source>
</evidence>
<evidence type="ECO:0000313" key="12">
    <source>
        <dbReference type="Proteomes" id="UP000326759"/>
    </source>
</evidence>
<reference evidence="11 12" key="1">
    <citation type="journal article" date="2019" name="PLoS Biol.">
        <title>Sex chromosomes control vertical transmission of feminizing Wolbachia symbionts in an isopod.</title>
        <authorList>
            <person name="Becking T."/>
            <person name="Chebbi M.A."/>
            <person name="Giraud I."/>
            <person name="Moumen B."/>
            <person name="Laverre T."/>
            <person name="Caubet Y."/>
            <person name="Peccoud J."/>
            <person name="Gilbert C."/>
            <person name="Cordaux R."/>
        </authorList>
    </citation>
    <scope>NUCLEOTIDE SEQUENCE [LARGE SCALE GENOMIC DNA]</scope>
    <source>
        <strain evidence="11">ANa2</strain>
        <tissue evidence="11">Whole body excluding digestive tract and cuticle</tissue>
    </source>
</reference>
<keyword evidence="8" id="KW-0325">Glycoprotein</keyword>
<gene>
    <name evidence="11" type="primary">Grid1</name>
    <name evidence="11" type="ORF">Anas_11719</name>
</gene>
<dbReference type="InterPro" id="IPR001320">
    <property type="entry name" value="Iontro_rcpt_C"/>
</dbReference>
<comment type="caution">
    <text evidence="11">The sequence shown here is derived from an EMBL/GenBank/DDBJ whole genome shotgun (WGS) entry which is preliminary data.</text>
</comment>
<evidence type="ECO:0000256" key="8">
    <source>
        <dbReference type="ARBA" id="ARBA00023180"/>
    </source>
</evidence>